<evidence type="ECO:0000313" key="2">
    <source>
        <dbReference type="Proteomes" id="UP000215546"/>
    </source>
</evidence>
<proteinExistence type="predicted"/>
<dbReference type="Proteomes" id="UP000215546">
    <property type="component" value="Unassembled WGS sequence"/>
</dbReference>
<dbReference type="RefSeq" id="WP_094208122.1">
    <property type="nucleotide sequence ID" value="NZ_JAWGVI010000008.1"/>
</dbReference>
<dbReference type="EMBL" id="NDYE01000005">
    <property type="protein sequence ID" value="OXZ33711.1"/>
    <property type="molecule type" value="Genomic_DNA"/>
</dbReference>
<name>A0A233VMY4_FINMA</name>
<evidence type="ECO:0000313" key="1">
    <source>
        <dbReference type="EMBL" id="OXZ33711.1"/>
    </source>
</evidence>
<gene>
    <name evidence="1" type="ORF">B9N55_02255</name>
</gene>
<sequence length="114" mass="12806">MKPNWTPKLKDVLGYPTKEISLVSKKTGQEYNAEVIETITLVSTGSKEKTSDDNFRYFVVDPKMKLEYSIKVPNEVNVLFGTKLVFKNLRGGLLKDSGIDWYSADSVEVVAKNA</sequence>
<protein>
    <recommendedName>
        <fullName evidence="3">DUF961 domain-containing protein</fullName>
    </recommendedName>
</protein>
<accession>A0A233VMY4</accession>
<evidence type="ECO:0008006" key="3">
    <source>
        <dbReference type="Google" id="ProtNLM"/>
    </source>
</evidence>
<comment type="caution">
    <text evidence="1">The sequence shown here is derived from an EMBL/GenBank/DDBJ whole genome shotgun (WGS) entry which is preliminary data.</text>
</comment>
<reference evidence="2" key="1">
    <citation type="submission" date="2017-04" db="EMBL/GenBank/DDBJ databases">
        <title>Finegoldia magna isolated from orthopedic joint implant-associated infections.</title>
        <authorList>
            <person name="Bjorklund S."/>
            <person name="Bruggemann H."/>
            <person name="Jensen A."/>
            <person name="Hellmark B."/>
            <person name="Soderquist B."/>
        </authorList>
    </citation>
    <scope>NUCLEOTIDE SEQUENCE [LARGE SCALE GENOMIC DNA]</scope>
    <source>
        <strain evidence="2">12T273</strain>
    </source>
</reference>
<organism evidence="1 2">
    <name type="scientific">Finegoldia magna</name>
    <name type="common">Peptostreptococcus magnus</name>
    <dbReference type="NCBI Taxonomy" id="1260"/>
    <lineage>
        <taxon>Bacteria</taxon>
        <taxon>Bacillati</taxon>
        <taxon>Bacillota</taxon>
        <taxon>Tissierellia</taxon>
        <taxon>Tissierellales</taxon>
        <taxon>Peptoniphilaceae</taxon>
        <taxon>Finegoldia</taxon>
    </lineage>
</organism>
<dbReference type="AlphaFoldDB" id="A0A233VMY4"/>